<accession>A0A918E3T4</accession>
<feature type="domain" description="SnoaL-like" evidence="1">
    <location>
        <begin position="20"/>
        <end position="90"/>
    </location>
</feature>
<sequence length="122" mass="13506">MKEHMMSREVAKEPRDLSRLFFERVNAGDVGGVVELFEPDAVSRFPDGTLAVGHDQLRAAFEELVASGVEFSAVDDRPSLVNGDLAMTSRHLPIGDVPVEVARRQADGSWRWVLDWANVLTS</sequence>
<evidence type="ECO:0000313" key="2">
    <source>
        <dbReference type="EMBL" id="GGP02125.1"/>
    </source>
</evidence>
<dbReference type="Proteomes" id="UP000660745">
    <property type="component" value="Unassembled WGS sequence"/>
</dbReference>
<protein>
    <recommendedName>
        <fullName evidence="1">SnoaL-like domain-containing protein</fullName>
    </recommendedName>
</protein>
<name>A0A918E3T4_9ACTN</name>
<gene>
    <name evidence="2" type="ORF">GCM10012278_08110</name>
</gene>
<reference evidence="2" key="2">
    <citation type="submission" date="2020-09" db="EMBL/GenBank/DDBJ databases">
        <authorList>
            <person name="Sun Q."/>
            <person name="Zhou Y."/>
        </authorList>
    </citation>
    <scope>NUCLEOTIDE SEQUENCE</scope>
    <source>
        <strain evidence="2">CGMCC 4.7430</strain>
    </source>
</reference>
<dbReference type="SUPFAM" id="SSF54427">
    <property type="entry name" value="NTF2-like"/>
    <property type="match status" value="1"/>
</dbReference>
<dbReference type="Pfam" id="PF12680">
    <property type="entry name" value="SnoaL_2"/>
    <property type="match status" value="1"/>
</dbReference>
<dbReference type="InterPro" id="IPR037401">
    <property type="entry name" value="SnoaL-like"/>
</dbReference>
<evidence type="ECO:0000313" key="3">
    <source>
        <dbReference type="Proteomes" id="UP000660745"/>
    </source>
</evidence>
<dbReference type="EMBL" id="BMNK01000001">
    <property type="protein sequence ID" value="GGP02125.1"/>
    <property type="molecule type" value="Genomic_DNA"/>
</dbReference>
<evidence type="ECO:0000259" key="1">
    <source>
        <dbReference type="Pfam" id="PF12680"/>
    </source>
</evidence>
<organism evidence="2 3">
    <name type="scientific">Nonomuraea glycinis</name>
    <dbReference type="NCBI Taxonomy" id="2047744"/>
    <lineage>
        <taxon>Bacteria</taxon>
        <taxon>Bacillati</taxon>
        <taxon>Actinomycetota</taxon>
        <taxon>Actinomycetes</taxon>
        <taxon>Streptosporangiales</taxon>
        <taxon>Streptosporangiaceae</taxon>
        <taxon>Nonomuraea</taxon>
    </lineage>
</organism>
<reference evidence="2" key="1">
    <citation type="journal article" date="2014" name="Int. J. Syst. Evol. Microbiol.">
        <title>Complete genome sequence of Corynebacterium casei LMG S-19264T (=DSM 44701T), isolated from a smear-ripened cheese.</title>
        <authorList>
            <consortium name="US DOE Joint Genome Institute (JGI-PGF)"/>
            <person name="Walter F."/>
            <person name="Albersmeier A."/>
            <person name="Kalinowski J."/>
            <person name="Ruckert C."/>
        </authorList>
    </citation>
    <scope>NUCLEOTIDE SEQUENCE</scope>
    <source>
        <strain evidence="2">CGMCC 4.7430</strain>
    </source>
</reference>
<dbReference type="RefSeq" id="WP_189137061.1">
    <property type="nucleotide sequence ID" value="NZ_BMNK01000001.1"/>
</dbReference>
<comment type="caution">
    <text evidence="2">The sequence shown here is derived from an EMBL/GenBank/DDBJ whole genome shotgun (WGS) entry which is preliminary data.</text>
</comment>
<proteinExistence type="predicted"/>
<keyword evidence="3" id="KW-1185">Reference proteome</keyword>
<dbReference type="InterPro" id="IPR032710">
    <property type="entry name" value="NTF2-like_dom_sf"/>
</dbReference>
<dbReference type="Gene3D" id="3.10.450.50">
    <property type="match status" value="1"/>
</dbReference>
<dbReference type="AlphaFoldDB" id="A0A918E3T4"/>